<dbReference type="Gene3D" id="3.90.70.10">
    <property type="entry name" value="Cysteine proteinases"/>
    <property type="match status" value="1"/>
</dbReference>
<dbReference type="AlphaFoldDB" id="A0A8S9WPN6"/>
<dbReference type="InterPro" id="IPR038765">
    <property type="entry name" value="Papain-like_cys_pep_sf"/>
</dbReference>
<keyword evidence="2" id="KW-1015">Disulfide bond</keyword>
<gene>
    <name evidence="4" type="ORF">GE061_008742</name>
</gene>
<dbReference type="Pfam" id="PF00112">
    <property type="entry name" value="Peptidase_C1"/>
    <property type="match status" value="1"/>
</dbReference>
<name>A0A8S9WPN6_APOLU</name>
<dbReference type="PROSITE" id="PS50958">
    <property type="entry name" value="SMB_2"/>
    <property type="match status" value="1"/>
</dbReference>
<evidence type="ECO:0000256" key="1">
    <source>
        <dbReference type="ARBA" id="ARBA00008455"/>
    </source>
</evidence>
<dbReference type="InterPro" id="IPR000668">
    <property type="entry name" value="Peptidase_C1A_C"/>
</dbReference>
<evidence type="ECO:0000259" key="3">
    <source>
        <dbReference type="PROSITE" id="PS50958"/>
    </source>
</evidence>
<dbReference type="InterPro" id="IPR025660">
    <property type="entry name" value="Pept_his_AS"/>
</dbReference>
<dbReference type="InterPro" id="IPR013128">
    <property type="entry name" value="Peptidase_C1A"/>
</dbReference>
<dbReference type="SUPFAM" id="SSF54001">
    <property type="entry name" value="Cysteine proteinases"/>
    <property type="match status" value="1"/>
</dbReference>
<reference evidence="4" key="1">
    <citation type="journal article" date="2021" name="Mol. Ecol. Resour.">
        <title>Apolygus lucorum genome provides insights into omnivorousness and mesophyll feeding.</title>
        <authorList>
            <person name="Liu Y."/>
            <person name="Liu H."/>
            <person name="Wang H."/>
            <person name="Huang T."/>
            <person name="Liu B."/>
            <person name="Yang B."/>
            <person name="Yin L."/>
            <person name="Li B."/>
            <person name="Zhang Y."/>
            <person name="Zhang S."/>
            <person name="Jiang F."/>
            <person name="Zhang X."/>
            <person name="Ren Y."/>
            <person name="Wang B."/>
            <person name="Wang S."/>
            <person name="Lu Y."/>
            <person name="Wu K."/>
            <person name="Fan W."/>
            <person name="Wang G."/>
        </authorList>
    </citation>
    <scope>NUCLEOTIDE SEQUENCE</scope>
    <source>
        <strain evidence="4">12Hb</strain>
    </source>
</reference>
<proteinExistence type="inferred from homology"/>
<keyword evidence="5" id="KW-1185">Reference proteome</keyword>
<comment type="caution">
    <text evidence="4">The sequence shown here is derived from an EMBL/GenBank/DDBJ whole genome shotgun (WGS) entry which is preliminary data.</text>
</comment>
<dbReference type="InterPro" id="IPR001212">
    <property type="entry name" value="Somatomedin_B_dom"/>
</dbReference>
<feature type="domain" description="SMB" evidence="3">
    <location>
        <begin position="73"/>
        <end position="119"/>
    </location>
</feature>
<feature type="non-terminal residue" evidence="4">
    <location>
        <position position="1"/>
    </location>
</feature>
<evidence type="ECO:0000313" key="4">
    <source>
        <dbReference type="EMBL" id="KAF6197776.1"/>
    </source>
</evidence>
<evidence type="ECO:0000256" key="2">
    <source>
        <dbReference type="ARBA" id="ARBA00023157"/>
    </source>
</evidence>
<organism evidence="4 5">
    <name type="scientific">Apolygus lucorum</name>
    <name type="common">Small green plant bug</name>
    <name type="synonym">Lygocoris lucorum</name>
    <dbReference type="NCBI Taxonomy" id="248454"/>
    <lineage>
        <taxon>Eukaryota</taxon>
        <taxon>Metazoa</taxon>
        <taxon>Ecdysozoa</taxon>
        <taxon>Arthropoda</taxon>
        <taxon>Hexapoda</taxon>
        <taxon>Insecta</taxon>
        <taxon>Pterygota</taxon>
        <taxon>Neoptera</taxon>
        <taxon>Paraneoptera</taxon>
        <taxon>Hemiptera</taxon>
        <taxon>Heteroptera</taxon>
        <taxon>Panheteroptera</taxon>
        <taxon>Cimicomorpha</taxon>
        <taxon>Miridae</taxon>
        <taxon>Mirini</taxon>
        <taxon>Apolygus</taxon>
    </lineage>
</organism>
<dbReference type="GO" id="GO:0006508">
    <property type="term" value="P:proteolysis"/>
    <property type="evidence" value="ECO:0007669"/>
    <property type="project" value="InterPro"/>
</dbReference>
<evidence type="ECO:0000313" key="5">
    <source>
        <dbReference type="Proteomes" id="UP000466442"/>
    </source>
</evidence>
<dbReference type="OrthoDB" id="3789175at2759"/>
<dbReference type="GO" id="GO:0008234">
    <property type="term" value="F:cysteine-type peptidase activity"/>
    <property type="evidence" value="ECO:0007669"/>
    <property type="project" value="InterPro"/>
</dbReference>
<protein>
    <recommendedName>
        <fullName evidence="3">SMB domain-containing protein</fullName>
    </recommendedName>
</protein>
<accession>A0A8S9WPN6</accession>
<dbReference type="Proteomes" id="UP000466442">
    <property type="component" value="Unassembled WGS sequence"/>
</dbReference>
<dbReference type="PROSITE" id="PS00639">
    <property type="entry name" value="THIOL_PROTEASE_HIS"/>
    <property type="match status" value="1"/>
</dbReference>
<comment type="similarity">
    <text evidence="1">Belongs to the peptidase C1 family.</text>
</comment>
<dbReference type="PANTHER" id="PTHR12411">
    <property type="entry name" value="CYSTEINE PROTEASE FAMILY C1-RELATED"/>
    <property type="match status" value="1"/>
</dbReference>
<sequence length="487" mass="56165">SRIEELTVLDDFPEYEVTSPRRIEVGEEKTSGRSLKMTGYTVQLSFLCLAVCTLVHALYDDLKSRKYCETRPYPQCCTSRDDDCSVPVDGTKCYCDQFCDRGERGDCCFDYKPYCLNITTDPTPVRTCWFGNEYKQENSRWMRNCNECECKFMTDRMEVMCTNHECLVDDRLIDDINRDERRRGWRAGHVESFMGHKLQEGYDKKTGTFFARKQVMNMLPKEIPVDVNRLPASFDARDKWPSYVTPPQDQEWCSNSWVWSTIGVASDRWGILSRGQYTGLLSAQNLFSCNLNQKGCSGGYLTRAWNYVLKFGLVTETCLPWTGDTPGRCAIQKKASAKFVECPQTRRSELLRRIGPLYRISGEQQIMEDIKRNGPVQATMRVQRDLFVYKGGVYRCSEASSRVAALNRNQHSVRIIGWGETTEFGRREKYWIAVNSWGREWGENGYFRILRGTDECGIETFVLAMTINSTPAADPYRFAYNTTSFAN</sequence>
<dbReference type="SMART" id="SM00645">
    <property type="entry name" value="Pept_C1"/>
    <property type="match status" value="1"/>
</dbReference>
<dbReference type="EMBL" id="WIXP02000017">
    <property type="protein sequence ID" value="KAF6197776.1"/>
    <property type="molecule type" value="Genomic_DNA"/>
</dbReference>